<keyword evidence="3" id="KW-1185">Reference proteome</keyword>
<dbReference type="Proteomes" id="UP001375240">
    <property type="component" value="Unassembled WGS sequence"/>
</dbReference>
<feature type="region of interest" description="Disordered" evidence="1">
    <location>
        <begin position="362"/>
        <end position="413"/>
    </location>
</feature>
<evidence type="ECO:0000313" key="3">
    <source>
        <dbReference type="Proteomes" id="UP001375240"/>
    </source>
</evidence>
<feature type="region of interest" description="Disordered" evidence="1">
    <location>
        <begin position="86"/>
        <end position="108"/>
    </location>
</feature>
<proteinExistence type="predicted"/>
<sequence>MESPFKAARTGHPVLLSKALDRIEQLEDITPLNLGIIKTILLYTPNQKLFDDITTYDTTTIDELANISTIGFQAIRAWGGNTSSLASSRATSSPSGSATASPSTARPGQLRDKLTAAIMSKNLSLVAPASNLGHKFMALLGIKKEFPDLPEEREPRPRIFRDLVHLRQTDLCQFSGGDLSVAGQTAHLFPYSLLDLESARNKITWRFLVIFLGEELRDQMAKALISPEYGIHSPCNRIALFSGLYGQMDKGFLSMIPIRESQPPGRFIDIRIVWHLPHPLVIFSTRLPANPEDQYDYDEEGNPSTRVLLDAHETRKHGVYRIGTSDAVLLPIPSPILLFWHSWIWKVLGSAGFGVSLALKKDQGVEQTPTSSPRSRKRKCEWTDEDESYQVSAGVNDLDSESEDVPFVPLDSM</sequence>
<reference evidence="2 3" key="1">
    <citation type="submission" date="2019-10" db="EMBL/GenBank/DDBJ databases">
        <authorList>
            <person name="Palmer J.M."/>
        </authorList>
    </citation>
    <scope>NUCLEOTIDE SEQUENCE [LARGE SCALE GENOMIC DNA]</scope>
    <source>
        <strain evidence="2 3">TWF696</strain>
    </source>
</reference>
<protein>
    <recommendedName>
        <fullName evidence="4">HNH nuclease domain-containing protein</fullName>
    </recommendedName>
</protein>
<gene>
    <name evidence="2" type="ORF">TWF696_004365</name>
</gene>
<evidence type="ECO:0000256" key="1">
    <source>
        <dbReference type="SAM" id="MobiDB-lite"/>
    </source>
</evidence>
<evidence type="ECO:0008006" key="4">
    <source>
        <dbReference type="Google" id="ProtNLM"/>
    </source>
</evidence>
<comment type="caution">
    <text evidence="2">The sequence shown here is derived from an EMBL/GenBank/DDBJ whole genome shotgun (WGS) entry which is preliminary data.</text>
</comment>
<accession>A0AAV9V8N8</accession>
<organism evidence="2 3">
    <name type="scientific">Orbilia brochopaga</name>
    <dbReference type="NCBI Taxonomy" id="3140254"/>
    <lineage>
        <taxon>Eukaryota</taxon>
        <taxon>Fungi</taxon>
        <taxon>Dikarya</taxon>
        <taxon>Ascomycota</taxon>
        <taxon>Pezizomycotina</taxon>
        <taxon>Orbiliomycetes</taxon>
        <taxon>Orbiliales</taxon>
        <taxon>Orbiliaceae</taxon>
        <taxon>Orbilia</taxon>
    </lineage>
</organism>
<dbReference type="EMBL" id="JAVHNQ010000002">
    <property type="protein sequence ID" value="KAK6355250.1"/>
    <property type="molecule type" value="Genomic_DNA"/>
</dbReference>
<name>A0AAV9V8N8_9PEZI</name>
<dbReference type="AlphaFoldDB" id="A0AAV9V8N8"/>
<evidence type="ECO:0000313" key="2">
    <source>
        <dbReference type="EMBL" id="KAK6355250.1"/>
    </source>
</evidence>